<evidence type="ECO:0000256" key="4">
    <source>
        <dbReference type="ARBA" id="ARBA00022729"/>
    </source>
</evidence>
<dbReference type="Proteomes" id="UP001152798">
    <property type="component" value="Chromosome 4"/>
</dbReference>
<dbReference type="InterPro" id="IPR050645">
    <property type="entry name" value="Histidine_acid_phosphatase"/>
</dbReference>
<dbReference type="Pfam" id="PF00328">
    <property type="entry name" value="His_Phos_2"/>
    <property type="match status" value="1"/>
</dbReference>
<dbReference type="Gene3D" id="3.40.50.1240">
    <property type="entry name" value="Phosphoglycerate mutase-like"/>
    <property type="match status" value="1"/>
</dbReference>
<keyword evidence="10" id="KW-1185">Reference proteome</keyword>
<dbReference type="CDD" id="cd07061">
    <property type="entry name" value="HP_HAP_like"/>
    <property type="match status" value="1"/>
</dbReference>
<evidence type="ECO:0000313" key="10">
    <source>
        <dbReference type="Proteomes" id="UP001152798"/>
    </source>
</evidence>
<dbReference type="SUPFAM" id="SSF53254">
    <property type="entry name" value="Phosphoglycerate mutase-like"/>
    <property type="match status" value="1"/>
</dbReference>
<evidence type="ECO:0000256" key="6">
    <source>
        <dbReference type="ARBA" id="ARBA00023157"/>
    </source>
</evidence>
<sequence>MKIPSFMALIFLLFLICNIGHALSLYRDSSGNDTRLSFTSILFRHGQRNPNAFYPKDPYIDMSYWPDGLKMLTKKGKLQEYELGQWLRRRYESLIPDGKYSEELVYVQSTDVDRTLMSAQANLAGLFYPRKEEMWSDLPWQPIPVHTVPKKLDKLLSMGFPCPRLIEEDHAVKKSDFLKKYNEEHKKLYKYLTKYTGEKIKDPKSCDLIYTNLLIESQTINNFTIPDWAKKVYPDTLHKIGGFSFALPTSTTILKRLRGGPLLKEIITHMKQKRNGILFPNRNLWIYSGHDDTVAALLNTMGVFEQHMPPFTATVMVDLRKNKNNKFFVEIYYKNSTEEPFLLTIPGCTPTCPLDDFEAHLSEVIPENWDAECQVN</sequence>
<accession>A0A9P0HBF0</accession>
<dbReference type="InterPro" id="IPR029033">
    <property type="entry name" value="His_PPase_superfam"/>
</dbReference>
<dbReference type="OrthoDB" id="10257284at2759"/>
<evidence type="ECO:0000256" key="8">
    <source>
        <dbReference type="SAM" id="SignalP"/>
    </source>
</evidence>
<comment type="similarity">
    <text evidence="2">Belongs to the histidine acid phosphatase family.</text>
</comment>
<reference evidence="9" key="1">
    <citation type="submission" date="2022-01" db="EMBL/GenBank/DDBJ databases">
        <authorList>
            <person name="King R."/>
        </authorList>
    </citation>
    <scope>NUCLEOTIDE SEQUENCE</scope>
</reference>
<name>A0A9P0HBF0_NEZVI</name>
<dbReference type="AlphaFoldDB" id="A0A9P0HBF0"/>
<dbReference type="GO" id="GO:0003993">
    <property type="term" value="F:acid phosphatase activity"/>
    <property type="evidence" value="ECO:0007669"/>
    <property type="project" value="UniProtKB-EC"/>
</dbReference>
<dbReference type="PANTHER" id="PTHR11567">
    <property type="entry name" value="ACID PHOSPHATASE-RELATED"/>
    <property type="match status" value="1"/>
</dbReference>
<evidence type="ECO:0000256" key="2">
    <source>
        <dbReference type="ARBA" id="ARBA00005375"/>
    </source>
</evidence>
<organism evidence="9 10">
    <name type="scientific">Nezara viridula</name>
    <name type="common">Southern green stink bug</name>
    <name type="synonym">Cimex viridulus</name>
    <dbReference type="NCBI Taxonomy" id="85310"/>
    <lineage>
        <taxon>Eukaryota</taxon>
        <taxon>Metazoa</taxon>
        <taxon>Ecdysozoa</taxon>
        <taxon>Arthropoda</taxon>
        <taxon>Hexapoda</taxon>
        <taxon>Insecta</taxon>
        <taxon>Pterygota</taxon>
        <taxon>Neoptera</taxon>
        <taxon>Paraneoptera</taxon>
        <taxon>Hemiptera</taxon>
        <taxon>Heteroptera</taxon>
        <taxon>Panheteroptera</taxon>
        <taxon>Pentatomomorpha</taxon>
        <taxon>Pentatomoidea</taxon>
        <taxon>Pentatomidae</taxon>
        <taxon>Pentatominae</taxon>
        <taxon>Nezara</taxon>
    </lineage>
</organism>
<feature type="chain" id="PRO_5040249588" description="acid phosphatase" evidence="8">
    <location>
        <begin position="23"/>
        <end position="376"/>
    </location>
</feature>
<evidence type="ECO:0000256" key="1">
    <source>
        <dbReference type="ARBA" id="ARBA00000032"/>
    </source>
</evidence>
<proteinExistence type="inferred from homology"/>
<evidence type="ECO:0000313" key="9">
    <source>
        <dbReference type="EMBL" id="CAH1398939.1"/>
    </source>
</evidence>
<dbReference type="InterPro" id="IPR000560">
    <property type="entry name" value="His_Pase_clade-2"/>
</dbReference>
<evidence type="ECO:0000256" key="7">
    <source>
        <dbReference type="ARBA" id="ARBA00023180"/>
    </source>
</evidence>
<comment type="catalytic activity">
    <reaction evidence="1">
        <text>a phosphate monoester + H2O = an alcohol + phosphate</text>
        <dbReference type="Rhea" id="RHEA:15017"/>
        <dbReference type="ChEBI" id="CHEBI:15377"/>
        <dbReference type="ChEBI" id="CHEBI:30879"/>
        <dbReference type="ChEBI" id="CHEBI:43474"/>
        <dbReference type="ChEBI" id="CHEBI:67140"/>
        <dbReference type="EC" id="3.1.3.2"/>
    </reaction>
</comment>
<dbReference type="EC" id="3.1.3.2" evidence="3"/>
<dbReference type="EMBL" id="OV725080">
    <property type="protein sequence ID" value="CAH1398939.1"/>
    <property type="molecule type" value="Genomic_DNA"/>
</dbReference>
<dbReference type="PANTHER" id="PTHR11567:SF211">
    <property type="entry name" value="PROSTATIC ACID PHOSPHATASE"/>
    <property type="match status" value="1"/>
</dbReference>
<evidence type="ECO:0000256" key="5">
    <source>
        <dbReference type="ARBA" id="ARBA00022801"/>
    </source>
</evidence>
<gene>
    <name evidence="9" type="ORF">NEZAVI_LOCUS8494</name>
</gene>
<keyword evidence="7" id="KW-0325">Glycoprotein</keyword>
<protein>
    <recommendedName>
        <fullName evidence="3">acid phosphatase</fullName>
        <ecNumber evidence="3">3.1.3.2</ecNumber>
    </recommendedName>
</protein>
<feature type="signal peptide" evidence="8">
    <location>
        <begin position="1"/>
        <end position="22"/>
    </location>
</feature>
<keyword evidence="4 8" id="KW-0732">Signal</keyword>
<keyword evidence="6" id="KW-1015">Disulfide bond</keyword>
<evidence type="ECO:0000256" key="3">
    <source>
        <dbReference type="ARBA" id="ARBA00012646"/>
    </source>
</evidence>
<keyword evidence="5" id="KW-0378">Hydrolase</keyword>